<sequence length="115" mass="12866">MATRALPKSEWEAYFDHVSKHLKAETAEIEVASINLGDQIEAEWVPFYGVSYDPKDDVIEFVLEGVDHLVPHPKEVYVDDSVEGLRSIEVVGADGVRHIAKLKEVLKLPPPDKCV</sequence>
<dbReference type="KEGG" id="meiy:MIN45_P0551"/>
<accession>A0AAU9BXI8</accession>
<evidence type="ECO:0000313" key="1">
    <source>
        <dbReference type="EMBL" id="BCX88183.1"/>
    </source>
</evidence>
<dbReference type="Pfam" id="PF17269">
    <property type="entry name" value="DUF5335"/>
    <property type="match status" value="1"/>
</dbReference>
<gene>
    <name evidence="1" type="ORF">MIN45_P0551</name>
</gene>
<dbReference type="AlphaFoldDB" id="A0AAU9BXI8"/>
<dbReference type="EMBL" id="AP024718">
    <property type="protein sequence ID" value="BCX88183.1"/>
    <property type="molecule type" value="Genomic_DNA"/>
</dbReference>
<evidence type="ECO:0000313" key="2">
    <source>
        <dbReference type="Proteomes" id="UP001321450"/>
    </source>
</evidence>
<organism evidence="1 2">
    <name type="scientific">Methylomarinovum tepidoasis</name>
    <dbReference type="NCBI Taxonomy" id="2840183"/>
    <lineage>
        <taxon>Bacteria</taxon>
        <taxon>Pseudomonadati</taxon>
        <taxon>Pseudomonadota</taxon>
        <taxon>Gammaproteobacteria</taxon>
        <taxon>Methylococcales</taxon>
        <taxon>Methylothermaceae</taxon>
        <taxon>Methylomarinovum</taxon>
    </lineage>
</organism>
<protein>
    <submittedName>
        <fullName evidence="1">Uncharacterized protein</fullName>
    </submittedName>
</protein>
<reference evidence="2" key="1">
    <citation type="journal article" date="2024" name="Int. J. Syst. Evol. Microbiol.">
        <title>Methylomarinovum tepidoasis sp. nov., a moderately thermophilic methanotroph of the family Methylothermaceae isolated from a deep-sea hydrothermal field.</title>
        <authorList>
            <person name="Hirayama H."/>
            <person name="Takaki Y."/>
            <person name="Abe M."/>
            <person name="Miyazaki M."/>
            <person name="Uematsu K."/>
            <person name="Matsui Y."/>
            <person name="Takai K."/>
        </authorList>
    </citation>
    <scope>NUCLEOTIDE SEQUENCE [LARGE SCALE GENOMIC DNA]</scope>
    <source>
        <strain evidence="2">IN45</strain>
    </source>
</reference>
<name>A0AAU9BXI8_9GAMM</name>
<dbReference type="RefSeq" id="WP_286293257.1">
    <property type="nucleotide sequence ID" value="NZ_AP024718.1"/>
</dbReference>
<dbReference type="Proteomes" id="UP001321450">
    <property type="component" value="Chromosome"/>
</dbReference>
<proteinExistence type="predicted"/>
<keyword evidence="2" id="KW-1185">Reference proteome</keyword>
<dbReference type="InterPro" id="IPR035223">
    <property type="entry name" value="DUF5335"/>
</dbReference>